<gene>
    <name evidence="6" type="ORF">KTT_51350</name>
</gene>
<evidence type="ECO:0000256" key="2">
    <source>
        <dbReference type="ARBA" id="ARBA00022692"/>
    </source>
</evidence>
<keyword evidence="7" id="KW-1185">Reference proteome</keyword>
<evidence type="ECO:0000313" key="7">
    <source>
        <dbReference type="Proteomes" id="UP000287352"/>
    </source>
</evidence>
<dbReference type="RefSeq" id="WP_126582758.1">
    <property type="nucleotide sequence ID" value="NZ_BIFR01000002.1"/>
</dbReference>
<dbReference type="GO" id="GO:0016020">
    <property type="term" value="C:membrane"/>
    <property type="evidence" value="ECO:0007669"/>
    <property type="project" value="UniProtKB-SubCell"/>
</dbReference>
<proteinExistence type="predicted"/>
<feature type="transmembrane region" description="Helical" evidence="5">
    <location>
        <begin position="63"/>
        <end position="84"/>
    </location>
</feature>
<evidence type="ECO:0000256" key="1">
    <source>
        <dbReference type="ARBA" id="ARBA00004141"/>
    </source>
</evidence>
<dbReference type="AlphaFoldDB" id="A0A402A8E1"/>
<dbReference type="EMBL" id="BIFR01000002">
    <property type="protein sequence ID" value="GCE15276.1"/>
    <property type="molecule type" value="Genomic_DNA"/>
</dbReference>
<sequence>MTGTISGSSVNQQTSSGRNLFRSIALWTLQILLALLFLATGCMKLLTPPAVMQAQLAVPFPQWFIYFIGVAECAGGLGLLLPGILRIQRRLTPIAACGLVIITIGAVAVTLLGGMGIAAALFPLIVSLLCALIVFARRSWFAQA</sequence>
<feature type="transmembrane region" description="Helical" evidence="5">
    <location>
        <begin position="117"/>
        <end position="136"/>
    </location>
</feature>
<reference evidence="7" key="1">
    <citation type="submission" date="2018-12" db="EMBL/GenBank/DDBJ databases">
        <title>Tengunoibacter tsumagoiensis gen. nov., sp. nov., Dictyobacter kobayashii sp. nov., D. alpinus sp. nov., and D. joshuensis sp. nov. and description of Dictyobacteraceae fam. nov. within the order Ktedonobacterales isolated from Tengu-no-mugimeshi.</title>
        <authorList>
            <person name="Wang C.M."/>
            <person name="Zheng Y."/>
            <person name="Sakai Y."/>
            <person name="Toyoda A."/>
            <person name="Minakuchi Y."/>
            <person name="Abe K."/>
            <person name="Yokota A."/>
            <person name="Yabe S."/>
        </authorList>
    </citation>
    <scope>NUCLEOTIDE SEQUENCE [LARGE SCALE GENOMIC DNA]</scope>
    <source>
        <strain evidence="7">Uno3</strain>
    </source>
</reference>
<protein>
    <recommendedName>
        <fullName evidence="8">DoxX family protein</fullName>
    </recommendedName>
</protein>
<evidence type="ECO:0000256" key="3">
    <source>
        <dbReference type="ARBA" id="ARBA00022989"/>
    </source>
</evidence>
<name>A0A402A8E1_9CHLR</name>
<dbReference type="Proteomes" id="UP000287352">
    <property type="component" value="Unassembled WGS sequence"/>
</dbReference>
<dbReference type="OrthoDB" id="165139at2"/>
<evidence type="ECO:0000256" key="5">
    <source>
        <dbReference type="SAM" id="Phobius"/>
    </source>
</evidence>
<keyword evidence="4 5" id="KW-0472">Membrane</keyword>
<accession>A0A402A8E1</accession>
<keyword evidence="3 5" id="KW-1133">Transmembrane helix</keyword>
<evidence type="ECO:0008006" key="8">
    <source>
        <dbReference type="Google" id="ProtNLM"/>
    </source>
</evidence>
<evidence type="ECO:0000313" key="6">
    <source>
        <dbReference type="EMBL" id="GCE15276.1"/>
    </source>
</evidence>
<dbReference type="InterPro" id="IPR032808">
    <property type="entry name" value="DoxX"/>
</dbReference>
<keyword evidence="2 5" id="KW-0812">Transmembrane</keyword>
<feature type="transmembrane region" description="Helical" evidence="5">
    <location>
        <begin position="91"/>
        <end position="111"/>
    </location>
</feature>
<feature type="transmembrane region" description="Helical" evidence="5">
    <location>
        <begin position="20"/>
        <end position="43"/>
    </location>
</feature>
<comment type="caution">
    <text evidence="6">The sequence shown here is derived from an EMBL/GenBank/DDBJ whole genome shotgun (WGS) entry which is preliminary data.</text>
</comment>
<dbReference type="Pfam" id="PF13564">
    <property type="entry name" value="DoxX_2"/>
    <property type="match status" value="1"/>
</dbReference>
<organism evidence="6 7">
    <name type="scientific">Tengunoibacter tsumagoiensis</name>
    <dbReference type="NCBI Taxonomy" id="2014871"/>
    <lineage>
        <taxon>Bacteria</taxon>
        <taxon>Bacillati</taxon>
        <taxon>Chloroflexota</taxon>
        <taxon>Ktedonobacteria</taxon>
        <taxon>Ktedonobacterales</taxon>
        <taxon>Dictyobacteraceae</taxon>
        <taxon>Tengunoibacter</taxon>
    </lineage>
</organism>
<comment type="subcellular location">
    <subcellularLocation>
        <location evidence="1">Membrane</location>
        <topology evidence="1">Multi-pass membrane protein</topology>
    </subcellularLocation>
</comment>
<evidence type="ECO:0000256" key="4">
    <source>
        <dbReference type="ARBA" id="ARBA00023136"/>
    </source>
</evidence>